<dbReference type="GO" id="GO:0055085">
    <property type="term" value="P:transmembrane transport"/>
    <property type="evidence" value="ECO:0007669"/>
    <property type="project" value="TreeGrafter"/>
</dbReference>
<evidence type="ECO:0000256" key="1">
    <source>
        <dbReference type="ARBA" id="ARBA00004442"/>
    </source>
</evidence>
<dbReference type="SUPFAM" id="SSF56925">
    <property type="entry name" value="OMPA-like"/>
    <property type="match status" value="1"/>
</dbReference>
<proteinExistence type="predicted"/>
<dbReference type="Gene3D" id="2.40.160.20">
    <property type="match status" value="1"/>
</dbReference>
<accession>A0A1H1CC26</accession>
<dbReference type="AlphaFoldDB" id="A0A1H1CC26"/>
<organism evidence="2 3">
    <name type="scientific">Paraburkholderia fungorum</name>
    <dbReference type="NCBI Taxonomy" id="134537"/>
    <lineage>
        <taxon>Bacteria</taxon>
        <taxon>Pseudomonadati</taxon>
        <taxon>Pseudomonadota</taxon>
        <taxon>Betaproteobacteria</taxon>
        <taxon>Burkholderiales</taxon>
        <taxon>Burkholderiaceae</taxon>
        <taxon>Paraburkholderia</taxon>
    </lineage>
</organism>
<dbReference type="PANTHER" id="PTHR36920:SF1">
    <property type="entry name" value="OUTER MEMBRANE PROTEIN W"/>
    <property type="match status" value="1"/>
</dbReference>
<protein>
    <submittedName>
        <fullName evidence="2">Outer membrane protein</fullName>
    </submittedName>
</protein>
<evidence type="ECO:0000313" key="2">
    <source>
        <dbReference type="EMBL" id="SDQ61640.1"/>
    </source>
</evidence>
<gene>
    <name evidence="2" type="ORF">SAMN05443245_2076</name>
</gene>
<dbReference type="EMBL" id="FNKP01000001">
    <property type="protein sequence ID" value="SDQ61640.1"/>
    <property type="molecule type" value="Genomic_DNA"/>
</dbReference>
<dbReference type="PANTHER" id="PTHR36920">
    <property type="match status" value="1"/>
</dbReference>
<name>A0A1H1CC26_9BURK</name>
<dbReference type="Proteomes" id="UP000183487">
    <property type="component" value="Unassembled WGS sequence"/>
</dbReference>
<dbReference type="Pfam" id="PF03922">
    <property type="entry name" value="OmpW"/>
    <property type="match status" value="1"/>
</dbReference>
<reference evidence="3" key="1">
    <citation type="submission" date="2016-10" db="EMBL/GenBank/DDBJ databases">
        <authorList>
            <person name="Varghese N."/>
        </authorList>
    </citation>
    <scope>NUCLEOTIDE SEQUENCE [LARGE SCALE GENOMIC DNA]</scope>
    <source>
        <strain evidence="3">GAS106B</strain>
    </source>
</reference>
<dbReference type="GO" id="GO:0009279">
    <property type="term" value="C:cell outer membrane"/>
    <property type="evidence" value="ECO:0007669"/>
    <property type="project" value="UniProtKB-SubCell"/>
</dbReference>
<comment type="subcellular location">
    <subcellularLocation>
        <location evidence="1">Cell outer membrane</location>
    </subcellularLocation>
</comment>
<keyword evidence="3" id="KW-1185">Reference proteome</keyword>
<evidence type="ECO:0000313" key="3">
    <source>
        <dbReference type="Proteomes" id="UP000183487"/>
    </source>
</evidence>
<sequence>MRVNAHADASFDNPYESINDTGKLMKYALSKKIKTAAIVSGLLCAGLMAPQARAQSADSDPMSGIHAGDVLVRLRAISIMPDVGTSNTLSALNVGVNNAIVPELDFTYMIRDYLGVELILGTSRHQLTSSLGNLGGVNVLPPTLLLQYHFNHAGRIRPYVGAGLNYTLFYNNGLSAGGESIGISNHSFGPALQAGVDVQVTRKLFVNADIKKIWMHTDATLGGASIGRLNIDPLIVGLGVGMKF</sequence>
<dbReference type="InterPro" id="IPR005618">
    <property type="entry name" value="OMPW"/>
</dbReference>
<dbReference type="InterPro" id="IPR011250">
    <property type="entry name" value="OMP/PagP_B-barrel"/>
</dbReference>